<feature type="chain" id="PRO_5045047627" evidence="1">
    <location>
        <begin position="20"/>
        <end position="195"/>
    </location>
</feature>
<protein>
    <submittedName>
        <fullName evidence="2">Uncharacterized protein</fullName>
    </submittedName>
</protein>
<evidence type="ECO:0000256" key="1">
    <source>
        <dbReference type="SAM" id="SignalP"/>
    </source>
</evidence>
<dbReference type="RefSeq" id="WP_192554479.1">
    <property type="nucleotide sequence ID" value="NZ_JACZZA010000001.1"/>
</dbReference>
<evidence type="ECO:0000313" key="3">
    <source>
        <dbReference type="Proteomes" id="UP000651010"/>
    </source>
</evidence>
<organism evidence="2 3">
    <name type="scientific">Dyella acidiphila</name>
    <dbReference type="NCBI Taxonomy" id="2775866"/>
    <lineage>
        <taxon>Bacteria</taxon>
        <taxon>Pseudomonadati</taxon>
        <taxon>Pseudomonadota</taxon>
        <taxon>Gammaproteobacteria</taxon>
        <taxon>Lysobacterales</taxon>
        <taxon>Rhodanobacteraceae</taxon>
        <taxon>Dyella</taxon>
    </lineage>
</organism>
<keyword evidence="1" id="KW-0732">Signal</keyword>
<sequence length="195" mass="21020">MRLRWWPMCLLAVVGVATAAAPADNAIDAHGPADGQAPAWRISSTAPTSWTRDCCTYASAIGVNYVLYQGEWTGKPDRVMVLNVWPSKLPSLEAELQDDRKHYLQVDPAGKAGDFPVSNPRMPCKGVMYTGSDHVDDVVVFCDPGQDAGIRYSWSMTVGQGDPQAKAALDAFRQVVEHAAYAKYAAPAAANAKAH</sequence>
<name>A0ABR9G4P6_9GAMM</name>
<accession>A0ABR9G4P6</accession>
<comment type="caution">
    <text evidence="2">The sequence shown here is derived from an EMBL/GenBank/DDBJ whole genome shotgun (WGS) entry which is preliminary data.</text>
</comment>
<dbReference type="Proteomes" id="UP000651010">
    <property type="component" value="Unassembled WGS sequence"/>
</dbReference>
<reference evidence="2 3" key="1">
    <citation type="submission" date="2020-09" db="EMBL/GenBank/DDBJ databases">
        <title>Dyella sp. 7MK23 isolated from forest soil.</title>
        <authorList>
            <person name="Fu J."/>
        </authorList>
    </citation>
    <scope>NUCLEOTIDE SEQUENCE [LARGE SCALE GENOMIC DNA]</scope>
    <source>
        <strain evidence="2 3">7MK23</strain>
    </source>
</reference>
<feature type="signal peptide" evidence="1">
    <location>
        <begin position="1"/>
        <end position="19"/>
    </location>
</feature>
<keyword evidence="3" id="KW-1185">Reference proteome</keyword>
<proteinExistence type="predicted"/>
<dbReference type="EMBL" id="JACZZA010000001">
    <property type="protein sequence ID" value="MBE1159001.1"/>
    <property type="molecule type" value="Genomic_DNA"/>
</dbReference>
<evidence type="ECO:0000313" key="2">
    <source>
        <dbReference type="EMBL" id="MBE1159001.1"/>
    </source>
</evidence>
<gene>
    <name evidence="2" type="ORF">IGX34_01310</name>
</gene>